<keyword evidence="2" id="KW-0349">Heme</keyword>
<dbReference type="GO" id="GO:0046872">
    <property type="term" value="F:metal ion binding"/>
    <property type="evidence" value="ECO:0007669"/>
    <property type="project" value="UniProtKB-KW"/>
</dbReference>
<reference evidence="6 7" key="1">
    <citation type="submission" date="2017-10" db="EMBL/GenBank/DDBJ databases">
        <title>Comparative genomics in systemic dimorphic fungi from Ajellomycetaceae.</title>
        <authorList>
            <person name="Munoz J.F."/>
            <person name="Mcewen J.G."/>
            <person name="Clay O.K."/>
            <person name="Cuomo C.A."/>
        </authorList>
    </citation>
    <scope>NUCLEOTIDE SEQUENCE [LARGE SCALE GENOMIC DNA]</scope>
    <source>
        <strain evidence="6 7">UAMH7299</strain>
    </source>
</reference>
<evidence type="ECO:0000256" key="3">
    <source>
        <dbReference type="ARBA" id="ARBA00022723"/>
    </source>
</evidence>
<evidence type="ECO:0000256" key="2">
    <source>
        <dbReference type="ARBA" id="ARBA00022617"/>
    </source>
</evidence>
<protein>
    <submittedName>
        <fullName evidence="6">Uncharacterized protein</fullName>
    </submittedName>
</protein>
<keyword evidence="3" id="KW-0479">Metal-binding</keyword>
<evidence type="ECO:0000256" key="5">
    <source>
        <dbReference type="ARBA" id="ARBA00023239"/>
    </source>
</evidence>
<organism evidence="6 7">
    <name type="scientific">Polytolypa hystricis (strain UAMH7299)</name>
    <dbReference type="NCBI Taxonomy" id="1447883"/>
    <lineage>
        <taxon>Eukaryota</taxon>
        <taxon>Fungi</taxon>
        <taxon>Dikarya</taxon>
        <taxon>Ascomycota</taxon>
        <taxon>Pezizomycotina</taxon>
        <taxon>Eurotiomycetes</taxon>
        <taxon>Eurotiomycetidae</taxon>
        <taxon>Onygenales</taxon>
        <taxon>Onygenales incertae sedis</taxon>
        <taxon>Polytolypa</taxon>
    </lineage>
</organism>
<evidence type="ECO:0000256" key="1">
    <source>
        <dbReference type="ARBA" id="ARBA00001970"/>
    </source>
</evidence>
<name>A0A2B7XNN2_POLH7</name>
<keyword evidence="5" id="KW-0456">Lyase</keyword>
<dbReference type="Proteomes" id="UP000224634">
    <property type="component" value="Unassembled WGS sequence"/>
</dbReference>
<dbReference type="InterPro" id="IPR025702">
    <property type="entry name" value="OXD"/>
</dbReference>
<gene>
    <name evidence="6" type="ORF">AJ80_07491</name>
</gene>
<dbReference type="OrthoDB" id="3359285at2759"/>
<evidence type="ECO:0000313" key="7">
    <source>
        <dbReference type="Proteomes" id="UP000224634"/>
    </source>
</evidence>
<evidence type="ECO:0000313" key="6">
    <source>
        <dbReference type="EMBL" id="PGH10545.1"/>
    </source>
</evidence>
<dbReference type="Pfam" id="PF13816">
    <property type="entry name" value="Dehydratase_hem"/>
    <property type="match status" value="1"/>
</dbReference>
<keyword evidence="4" id="KW-0408">Iron</keyword>
<dbReference type="STRING" id="1447883.A0A2B7XNN2"/>
<dbReference type="AlphaFoldDB" id="A0A2B7XNN2"/>
<dbReference type="GO" id="GO:0016829">
    <property type="term" value="F:lyase activity"/>
    <property type="evidence" value="ECO:0007669"/>
    <property type="project" value="UniProtKB-KW"/>
</dbReference>
<dbReference type="EMBL" id="PDNA01000145">
    <property type="protein sequence ID" value="PGH10545.1"/>
    <property type="molecule type" value="Genomic_DNA"/>
</dbReference>
<evidence type="ECO:0000256" key="4">
    <source>
        <dbReference type="ARBA" id="ARBA00023004"/>
    </source>
</evidence>
<comment type="cofactor">
    <cofactor evidence="1">
        <name>heme b</name>
        <dbReference type="ChEBI" id="CHEBI:60344"/>
    </cofactor>
</comment>
<sequence length="133" mass="14994">MRESVSGALKEHTYWGSMRDRLPASQTDDLVGESGQFSQKVAAGCPPKRVRVPGKRNLAIIRSGQDWSNTYPKERKLYLETMHPVLIKGMSFLRDNGAEVGCYSCRFMDVVDLGSYKADKTRIGHLDWLILTT</sequence>
<proteinExistence type="predicted"/>
<keyword evidence="7" id="KW-1185">Reference proteome</keyword>
<accession>A0A2B7XNN2</accession>
<comment type="caution">
    <text evidence="6">The sequence shown here is derived from an EMBL/GenBank/DDBJ whole genome shotgun (WGS) entry which is preliminary data.</text>
</comment>